<reference evidence="1 2" key="1">
    <citation type="submission" date="2024-04" db="EMBL/GenBank/DDBJ databases">
        <authorList>
            <person name="Fracassetti M."/>
        </authorList>
    </citation>
    <scope>NUCLEOTIDE SEQUENCE [LARGE SCALE GENOMIC DNA]</scope>
</reference>
<organism evidence="1 2">
    <name type="scientific">Linum trigynum</name>
    <dbReference type="NCBI Taxonomy" id="586398"/>
    <lineage>
        <taxon>Eukaryota</taxon>
        <taxon>Viridiplantae</taxon>
        <taxon>Streptophyta</taxon>
        <taxon>Embryophyta</taxon>
        <taxon>Tracheophyta</taxon>
        <taxon>Spermatophyta</taxon>
        <taxon>Magnoliopsida</taxon>
        <taxon>eudicotyledons</taxon>
        <taxon>Gunneridae</taxon>
        <taxon>Pentapetalae</taxon>
        <taxon>rosids</taxon>
        <taxon>fabids</taxon>
        <taxon>Malpighiales</taxon>
        <taxon>Linaceae</taxon>
        <taxon>Linum</taxon>
    </lineage>
</organism>
<keyword evidence="2" id="KW-1185">Reference proteome</keyword>
<dbReference type="EMBL" id="OZ034822">
    <property type="protein sequence ID" value="CAL1410151.1"/>
    <property type="molecule type" value="Genomic_DNA"/>
</dbReference>
<sequence>MLCAFYLSFRRGRRDGFQRWTRWPGGLTVATGAGKHDGDLGFYPAVPPNRRGDEGGKTERRVTKSILLLHDFLVDESGLGGWCVLEGGEFVEMEKSRCRMREKFPATVTLGS</sequence>
<dbReference type="Proteomes" id="UP001497516">
    <property type="component" value="Chromosome 9"/>
</dbReference>
<proteinExistence type="predicted"/>
<accession>A0AAV2GHA6</accession>
<gene>
    <name evidence="1" type="ORF">LTRI10_LOCUS49595</name>
</gene>
<evidence type="ECO:0000313" key="2">
    <source>
        <dbReference type="Proteomes" id="UP001497516"/>
    </source>
</evidence>
<evidence type="ECO:0000313" key="1">
    <source>
        <dbReference type="EMBL" id="CAL1410151.1"/>
    </source>
</evidence>
<name>A0AAV2GHA6_9ROSI</name>
<dbReference type="AlphaFoldDB" id="A0AAV2GHA6"/>
<protein>
    <submittedName>
        <fullName evidence="1">Uncharacterized protein</fullName>
    </submittedName>
</protein>